<reference evidence="1" key="1">
    <citation type="submission" date="2009-10" db="EMBL/GenBank/DDBJ databases">
        <title>Complete sequence of chromosome of Methanocaldococcus vulcanius M7.</title>
        <authorList>
            <consortium name="US DOE Joint Genome Institute"/>
            <person name="Lucas S."/>
            <person name="Copeland A."/>
            <person name="Lapidus A."/>
            <person name="Glavina del Rio T."/>
            <person name="Dalin E."/>
            <person name="Tice H."/>
            <person name="Bruce D."/>
            <person name="Goodwin L."/>
            <person name="Pitluck S."/>
            <person name="Lcollab F.I."/>
            <person name="Brettin T."/>
            <person name="Detter J.C."/>
            <person name="Han C."/>
            <person name="Tapia R."/>
            <person name="Kuske C.R."/>
            <person name="Schmutz J."/>
            <person name="Larimer F."/>
            <person name="Land M."/>
            <person name="Hauser L."/>
            <person name="Kyrpides N."/>
            <person name="Ovchinikova G."/>
            <person name="Sieprawska-Lupa M."/>
            <person name="Whitman W.B."/>
            <person name="Woyke T."/>
        </authorList>
    </citation>
    <scope>NUCLEOTIDE SEQUENCE [LARGE SCALE GENOMIC DNA]</scope>
    <source>
        <strain evidence="1">M7</strain>
    </source>
</reference>
<dbReference type="STRING" id="579137.Metvu_1601"/>
<proteinExistence type="predicted"/>
<name>C9RDS5_METVM</name>
<accession>C9RDS5</accession>
<dbReference type="Proteomes" id="UP000002063">
    <property type="component" value="Chromosome"/>
</dbReference>
<evidence type="ECO:0000313" key="2">
    <source>
        <dbReference type="Proteomes" id="UP000002063"/>
    </source>
</evidence>
<sequence length="35" mass="4124">MRETKGFICEEGLLISGVPYSWKKFKDVKVEDNYI</sequence>
<dbReference type="AlphaFoldDB" id="C9RDS5"/>
<gene>
    <name evidence="1" type="ordered locus">Metvu_1601</name>
</gene>
<protein>
    <submittedName>
        <fullName evidence="1">Uncharacterized protein</fullName>
    </submittedName>
</protein>
<keyword evidence="2" id="KW-1185">Reference proteome</keyword>
<dbReference type="HOGENOM" id="CLU_3362582_0_0_2"/>
<dbReference type="KEGG" id="mvu:Metvu_1601"/>
<organism evidence="1 2">
    <name type="scientific">Methanocaldococcus vulcanius (strain ATCC 700851 / DSM 12094 / M7)</name>
    <name type="common">Methanococcus vulcanius</name>
    <dbReference type="NCBI Taxonomy" id="579137"/>
    <lineage>
        <taxon>Archaea</taxon>
        <taxon>Methanobacteriati</taxon>
        <taxon>Methanobacteriota</taxon>
        <taxon>Methanomada group</taxon>
        <taxon>Methanococci</taxon>
        <taxon>Methanococcales</taxon>
        <taxon>Methanocaldococcaceae</taxon>
        <taxon>Methanocaldococcus</taxon>
    </lineage>
</organism>
<dbReference type="EMBL" id="CP001787">
    <property type="protein sequence ID" value="ACX73454.1"/>
    <property type="molecule type" value="Genomic_DNA"/>
</dbReference>
<evidence type="ECO:0000313" key="1">
    <source>
        <dbReference type="EMBL" id="ACX73454.1"/>
    </source>
</evidence>